<evidence type="ECO:0000256" key="4">
    <source>
        <dbReference type="ARBA" id="ARBA00048898"/>
    </source>
</evidence>
<proteinExistence type="predicted"/>
<name>E2C9E4_HARSA</name>
<comment type="catalytic activity">
    <reaction evidence="4">
        <text>dihydroxyacetone + ATP = dihydroxyacetone phosphate + ADP + H(+)</text>
        <dbReference type="Rhea" id="RHEA:15773"/>
        <dbReference type="ChEBI" id="CHEBI:15378"/>
        <dbReference type="ChEBI" id="CHEBI:16016"/>
        <dbReference type="ChEBI" id="CHEBI:30616"/>
        <dbReference type="ChEBI" id="CHEBI:57642"/>
        <dbReference type="ChEBI" id="CHEBI:456216"/>
        <dbReference type="EC" id="2.7.1.29"/>
    </reaction>
</comment>
<dbReference type="PANTHER" id="PTHR28629:SF4">
    <property type="entry name" value="TRIOKINASE_FMN CYCLASE"/>
    <property type="match status" value="1"/>
</dbReference>
<dbReference type="EMBL" id="GL453820">
    <property type="protein sequence ID" value="EFN75438.1"/>
    <property type="molecule type" value="Genomic_DNA"/>
</dbReference>
<dbReference type="InterPro" id="IPR004007">
    <property type="entry name" value="DhaL_dom"/>
</dbReference>
<keyword evidence="7" id="KW-1185">Reference proteome</keyword>
<dbReference type="PANTHER" id="PTHR28629">
    <property type="entry name" value="TRIOKINASE/FMN CYCLASE"/>
    <property type="match status" value="1"/>
</dbReference>
<protein>
    <submittedName>
        <fullName evidence="6">Probable dihydroxyacetone kinase</fullName>
    </submittedName>
</protein>
<organism evidence="7">
    <name type="scientific">Harpegnathos saltator</name>
    <name type="common">Jerdon's jumping ant</name>
    <dbReference type="NCBI Taxonomy" id="610380"/>
    <lineage>
        <taxon>Eukaryota</taxon>
        <taxon>Metazoa</taxon>
        <taxon>Ecdysozoa</taxon>
        <taxon>Arthropoda</taxon>
        <taxon>Hexapoda</taxon>
        <taxon>Insecta</taxon>
        <taxon>Pterygota</taxon>
        <taxon>Neoptera</taxon>
        <taxon>Endopterygota</taxon>
        <taxon>Hymenoptera</taxon>
        <taxon>Apocrita</taxon>
        <taxon>Aculeata</taxon>
        <taxon>Formicoidea</taxon>
        <taxon>Formicidae</taxon>
        <taxon>Ponerinae</taxon>
        <taxon>Ponerini</taxon>
        <taxon>Harpegnathos</taxon>
    </lineage>
</organism>
<keyword evidence="1" id="KW-0808">Transferase</keyword>
<keyword evidence="2 6" id="KW-0418">Kinase</keyword>
<sequence length="176" mass="19599">MAHLGEQILQENRISTRPSIAFIQISRIIEKVSGGLEGGIYSLFFDAAAKSFQKFQNDKQLTADIWLVALSSANQVISEISGISIRDRSMLDALISAELKLKDSLNLDLNPINAFGKAVEAAETSAMQTLHMPEHRFGFTNHKTFKYPDSGAHAVSIWMRAAYEGVKLKFNCQYDM</sequence>
<dbReference type="InterPro" id="IPR036117">
    <property type="entry name" value="DhaL_dom_sf"/>
</dbReference>
<dbReference type="SUPFAM" id="SSF101473">
    <property type="entry name" value="DhaL-like"/>
    <property type="match status" value="1"/>
</dbReference>
<comment type="catalytic activity">
    <reaction evidence="3">
        <text>D-glyceraldehyde + ATP = D-glyceraldehyde 3-phosphate + ADP + H(+)</text>
        <dbReference type="Rhea" id="RHEA:13941"/>
        <dbReference type="ChEBI" id="CHEBI:15378"/>
        <dbReference type="ChEBI" id="CHEBI:17378"/>
        <dbReference type="ChEBI" id="CHEBI:30616"/>
        <dbReference type="ChEBI" id="CHEBI:59776"/>
        <dbReference type="ChEBI" id="CHEBI:456216"/>
        <dbReference type="EC" id="2.7.1.28"/>
    </reaction>
</comment>
<evidence type="ECO:0000256" key="1">
    <source>
        <dbReference type="ARBA" id="ARBA00022679"/>
    </source>
</evidence>
<dbReference type="GO" id="GO:0005829">
    <property type="term" value="C:cytosol"/>
    <property type="evidence" value="ECO:0007669"/>
    <property type="project" value="TreeGrafter"/>
</dbReference>
<dbReference type="AlphaFoldDB" id="E2C9E4"/>
<dbReference type="GO" id="GO:0050354">
    <property type="term" value="F:triokinase activity"/>
    <property type="evidence" value="ECO:0007669"/>
    <property type="project" value="UniProtKB-EC"/>
</dbReference>
<dbReference type="SMART" id="SM01120">
    <property type="entry name" value="Dak2"/>
    <property type="match status" value="1"/>
</dbReference>
<evidence type="ECO:0000313" key="7">
    <source>
        <dbReference type="Proteomes" id="UP000008237"/>
    </source>
</evidence>
<dbReference type="PROSITE" id="PS51480">
    <property type="entry name" value="DHAL"/>
    <property type="match status" value="1"/>
</dbReference>
<dbReference type="OrthoDB" id="5599713at2759"/>
<dbReference type="Gene3D" id="1.25.40.340">
    <property type="match status" value="1"/>
</dbReference>
<dbReference type="InterPro" id="IPR050861">
    <property type="entry name" value="Dihydroxyacetone_Kinase"/>
</dbReference>
<reference evidence="6 7" key="1">
    <citation type="journal article" date="2010" name="Science">
        <title>Genomic comparison of the ants Camponotus floridanus and Harpegnathos saltator.</title>
        <authorList>
            <person name="Bonasio R."/>
            <person name="Zhang G."/>
            <person name="Ye C."/>
            <person name="Mutti N.S."/>
            <person name="Fang X."/>
            <person name="Qin N."/>
            <person name="Donahue G."/>
            <person name="Yang P."/>
            <person name="Li Q."/>
            <person name="Li C."/>
            <person name="Zhang P."/>
            <person name="Huang Z."/>
            <person name="Berger S.L."/>
            <person name="Reinberg D."/>
            <person name="Wang J."/>
            <person name="Liebig J."/>
        </authorList>
    </citation>
    <scope>NUCLEOTIDE SEQUENCE [LARGE SCALE GENOMIC DNA]</scope>
    <source>
        <strain evidence="6 7">R22 G/1</strain>
    </source>
</reference>
<feature type="domain" description="DhaL" evidence="5">
    <location>
        <begin position="1"/>
        <end position="164"/>
    </location>
</feature>
<evidence type="ECO:0000259" key="5">
    <source>
        <dbReference type="PROSITE" id="PS51480"/>
    </source>
</evidence>
<dbReference type="GO" id="GO:0004371">
    <property type="term" value="F:glycerone kinase activity"/>
    <property type="evidence" value="ECO:0007669"/>
    <property type="project" value="UniProtKB-EC"/>
</dbReference>
<accession>E2C9E4</accession>
<dbReference type="Proteomes" id="UP000008237">
    <property type="component" value="Unassembled WGS sequence"/>
</dbReference>
<evidence type="ECO:0000313" key="6">
    <source>
        <dbReference type="EMBL" id="EFN75438.1"/>
    </source>
</evidence>
<dbReference type="STRING" id="610380.E2C9E4"/>
<dbReference type="InParanoid" id="E2C9E4"/>
<evidence type="ECO:0000256" key="3">
    <source>
        <dbReference type="ARBA" id="ARBA00047974"/>
    </source>
</evidence>
<dbReference type="GO" id="GO:0019563">
    <property type="term" value="P:glycerol catabolic process"/>
    <property type="evidence" value="ECO:0007669"/>
    <property type="project" value="TreeGrafter"/>
</dbReference>
<evidence type="ECO:0000256" key="2">
    <source>
        <dbReference type="ARBA" id="ARBA00022777"/>
    </source>
</evidence>
<gene>
    <name evidence="6" type="ORF">EAI_06404</name>
</gene>
<dbReference type="Pfam" id="PF02734">
    <property type="entry name" value="Dak2"/>
    <property type="match status" value="1"/>
</dbReference>